<dbReference type="InterPro" id="IPR036188">
    <property type="entry name" value="FAD/NAD-bd_sf"/>
</dbReference>
<dbReference type="InterPro" id="IPR023166">
    <property type="entry name" value="BaiN-like_dom_sf"/>
</dbReference>
<evidence type="ECO:0000259" key="4">
    <source>
        <dbReference type="Pfam" id="PF03486"/>
    </source>
</evidence>
<dbReference type="InterPro" id="IPR057661">
    <property type="entry name" value="RsdA/BaiN/AoA(So)_Rossmann"/>
</dbReference>
<feature type="domain" description="RsdA/BaiN/AoA(So)-like insert" evidence="5">
    <location>
        <begin position="190"/>
        <end position="351"/>
    </location>
</feature>
<dbReference type="NCBIfam" id="TIGR00275">
    <property type="entry name" value="aminoacetone oxidase family FAD-binding enzyme"/>
    <property type="match status" value="1"/>
</dbReference>
<evidence type="ECO:0000259" key="5">
    <source>
        <dbReference type="Pfam" id="PF22780"/>
    </source>
</evidence>
<dbReference type="Pfam" id="PF22780">
    <property type="entry name" value="HI0933_like_1st"/>
    <property type="match status" value="1"/>
</dbReference>
<keyword evidence="7" id="KW-1185">Reference proteome</keyword>
<feature type="domain" description="RsdA/BaiN/AoA(So)-like Rossmann fold-like" evidence="4">
    <location>
        <begin position="6"/>
        <end position="404"/>
    </location>
</feature>
<dbReference type="Proteomes" id="UP000470771">
    <property type="component" value="Unassembled WGS sequence"/>
</dbReference>
<protein>
    <submittedName>
        <fullName evidence="6">Aminoacetone oxidase family FAD-binding enzyme</fullName>
    </submittedName>
</protein>
<evidence type="ECO:0000313" key="6">
    <source>
        <dbReference type="EMBL" id="NBG66240.1"/>
    </source>
</evidence>
<accession>A0A6N9NLX8</accession>
<comment type="caution">
    <text evidence="6">The sequence shown here is derived from an EMBL/GenBank/DDBJ whole genome shotgun (WGS) entry which is preliminary data.</text>
</comment>
<dbReference type="AlphaFoldDB" id="A0A6N9NLX8"/>
<evidence type="ECO:0000313" key="7">
    <source>
        <dbReference type="Proteomes" id="UP000470771"/>
    </source>
</evidence>
<keyword evidence="3" id="KW-0274">FAD</keyword>
<sequence length="409" mass="46264">MKKGKRIAVIGGGASGFFGAINTKELMPDSEVTIFEKTNQVLTKVKVSGGGRCNVTHACFDPQELTQYYPRGEKELRGPFHQFMTYDTIEWFGKRGVELKTEEDGRMFPVNNQSRDIIDCFLKSCEENNIAIKLKSELNQIMPQEKGYRLSFTNGQELFFDVVLIASGGNAKLSAYHWINEMDLQIITPRPSLFTFNLPKHPITQLMGLSVDHAVVSLSHSNYESEGPLLITHWGMSGPAVLKLSSYAAIELNKRNYQFSYQVNWSGVEDHDSMEIILNQYKNDYPKRSIMKHKTINIPSRLWEYLVKVSISNPDCNWGDCSKKDLEQLATNLTEQSFIANGKTTFKEEFVSCGGVDNKEINFKRMECRKYPNLYFAGEVLNIDAVTGGFNFQAAWTTAYIAAKAIAEV</sequence>
<dbReference type="InterPro" id="IPR055178">
    <property type="entry name" value="RsdA/BaiN/AoA(So)-like_dom"/>
</dbReference>
<name>A0A6N9NLX8_9FLAO</name>
<keyword evidence="2" id="KW-0285">Flavoprotein</keyword>
<organism evidence="6 7">
    <name type="scientific">Acidiluteibacter ferrifornacis</name>
    <dbReference type="NCBI Taxonomy" id="2692424"/>
    <lineage>
        <taxon>Bacteria</taxon>
        <taxon>Pseudomonadati</taxon>
        <taxon>Bacteroidota</taxon>
        <taxon>Flavobacteriia</taxon>
        <taxon>Flavobacteriales</taxon>
        <taxon>Cryomorphaceae</taxon>
        <taxon>Acidiluteibacter</taxon>
    </lineage>
</organism>
<dbReference type="SUPFAM" id="SSF51905">
    <property type="entry name" value="FAD/NAD(P)-binding domain"/>
    <property type="match status" value="1"/>
</dbReference>
<dbReference type="EMBL" id="WWNE01000007">
    <property type="protein sequence ID" value="NBG66240.1"/>
    <property type="molecule type" value="Genomic_DNA"/>
</dbReference>
<dbReference type="Gene3D" id="3.50.50.60">
    <property type="entry name" value="FAD/NAD(P)-binding domain"/>
    <property type="match status" value="1"/>
</dbReference>
<evidence type="ECO:0000256" key="1">
    <source>
        <dbReference type="ARBA" id="ARBA00001974"/>
    </source>
</evidence>
<dbReference type="PANTHER" id="PTHR42887">
    <property type="entry name" value="OS12G0638800 PROTEIN"/>
    <property type="match status" value="1"/>
</dbReference>
<comment type="cofactor">
    <cofactor evidence="1">
        <name>FAD</name>
        <dbReference type="ChEBI" id="CHEBI:57692"/>
    </cofactor>
</comment>
<evidence type="ECO:0000256" key="2">
    <source>
        <dbReference type="ARBA" id="ARBA00022630"/>
    </source>
</evidence>
<dbReference type="PANTHER" id="PTHR42887:SF2">
    <property type="entry name" value="OS12G0638800 PROTEIN"/>
    <property type="match status" value="1"/>
</dbReference>
<dbReference type="InterPro" id="IPR004792">
    <property type="entry name" value="BaiN-like"/>
</dbReference>
<proteinExistence type="predicted"/>
<dbReference type="Gene3D" id="1.10.8.260">
    <property type="entry name" value="HI0933 insert domain-like"/>
    <property type="match status" value="1"/>
</dbReference>
<reference evidence="6 7" key="1">
    <citation type="submission" date="2019-12" db="EMBL/GenBank/DDBJ databases">
        <authorList>
            <person name="Zhao J."/>
        </authorList>
    </citation>
    <scope>NUCLEOTIDE SEQUENCE [LARGE SCALE GENOMIC DNA]</scope>
    <source>
        <strain evidence="6 7">S-15</strain>
    </source>
</reference>
<dbReference type="Pfam" id="PF03486">
    <property type="entry name" value="HI0933_like"/>
    <property type="match status" value="1"/>
</dbReference>
<dbReference type="Gene3D" id="2.40.30.10">
    <property type="entry name" value="Translation factors"/>
    <property type="match status" value="1"/>
</dbReference>
<dbReference type="SUPFAM" id="SSF160996">
    <property type="entry name" value="HI0933 insert domain-like"/>
    <property type="match status" value="1"/>
</dbReference>
<gene>
    <name evidence="6" type="ORF">GQN54_08935</name>
</gene>
<dbReference type="RefSeq" id="WP_160633199.1">
    <property type="nucleotide sequence ID" value="NZ_WWNE01000007.1"/>
</dbReference>
<evidence type="ECO:0000256" key="3">
    <source>
        <dbReference type="ARBA" id="ARBA00022827"/>
    </source>
</evidence>